<organism evidence="2 3">
    <name type="scientific">Trematosphaeria pertusa</name>
    <dbReference type="NCBI Taxonomy" id="390896"/>
    <lineage>
        <taxon>Eukaryota</taxon>
        <taxon>Fungi</taxon>
        <taxon>Dikarya</taxon>
        <taxon>Ascomycota</taxon>
        <taxon>Pezizomycotina</taxon>
        <taxon>Dothideomycetes</taxon>
        <taxon>Pleosporomycetidae</taxon>
        <taxon>Pleosporales</taxon>
        <taxon>Massarineae</taxon>
        <taxon>Trematosphaeriaceae</taxon>
        <taxon>Trematosphaeria</taxon>
    </lineage>
</organism>
<evidence type="ECO:0000313" key="2">
    <source>
        <dbReference type="EMBL" id="KAF2240383.1"/>
    </source>
</evidence>
<dbReference type="AlphaFoldDB" id="A0A6A6HS81"/>
<dbReference type="RefSeq" id="XP_033675387.1">
    <property type="nucleotide sequence ID" value="XM_033826317.1"/>
</dbReference>
<dbReference type="GeneID" id="54579647"/>
<keyword evidence="3" id="KW-1185">Reference proteome</keyword>
<evidence type="ECO:0000259" key="1">
    <source>
        <dbReference type="PROSITE" id="PS51186"/>
    </source>
</evidence>
<gene>
    <name evidence="2" type="ORF">BU26DRAFT_497973</name>
</gene>
<dbReference type="EMBL" id="ML987218">
    <property type="protein sequence ID" value="KAF2240383.1"/>
    <property type="molecule type" value="Genomic_DNA"/>
</dbReference>
<sequence length="236" mass="27257">MPLVISEVKGGKDFDKIVPMDYDAWRVPGNPQLKHFRPVFPTREEAIAWEINRKLTTLRDQDPKVFMLKVVDTETDDAVGFAMWYVNDKEDPYGEKTVAKWHPEGSEEREFAERFINGLWGFIGKRVTRPHMDLWSLVVHRDHRYRGIGRMLIRWGIEKADELGIETVVSSLPSARGAYEKCGLGVIEVIPPDESLNVPNPSEKWKELQSEDLSGWLMWRPIGHDYVEGVDKAPWV</sequence>
<accession>A0A6A6HS81</accession>
<dbReference type="PANTHER" id="PTHR42791:SF5">
    <property type="entry name" value="HYPOTHETICAL ACETYLTRANSFERASE (EUROFUNG)"/>
    <property type="match status" value="1"/>
</dbReference>
<dbReference type="Gene3D" id="3.40.630.30">
    <property type="match status" value="1"/>
</dbReference>
<feature type="domain" description="N-acetyltransferase" evidence="1">
    <location>
        <begin position="68"/>
        <end position="223"/>
    </location>
</feature>
<proteinExistence type="predicted"/>
<dbReference type="PROSITE" id="PS51186">
    <property type="entry name" value="GNAT"/>
    <property type="match status" value="1"/>
</dbReference>
<name>A0A6A6HS81_9PLEO</name>
<evidence type="ECO:0000313" key="3">
    <source>
        <dbReference type="Proteomes" id="UP000800094"/>
    </source>
</evidence>
<dbReference type="CDD" id="cd04301">
    <property type="entry name" value="NAT_SF"/>
    <property type="match status" value="1"/>
</dbReference>
<reference evidence="2" key="1">
    <citation type="journal article" date="2020" name="Stud. Mycol.">
        <title>101 Dothideomycetes genomes: a test case for predicting lifestyles and emergence of pathogens.</title>
        <authorList>
            <person name="Haridas S."/>
            <person name="Albert R."/>
            <person name="Binder M."/>
            <person name="Bloem J."/>
            <person name="Labutti K."/>
            <person name="Salamov A."/>
            <person name="Andreopoulos B."/>
            <person name="Baker S."/>
            <person name="Barry K."/>
            <person name="Bills G."/>
            <person name="Bluhm B."/>
            <person name="Cannon C."/>
            <person name="Castanera R."/>
            <person name="Culley D."/>
            <person name="Daum C."/>
            <person name="Ezra D."/>
            <person name="Gonzalez J."/>
            <person name="Henrissat B."/>
            <person name="Kuo A."/>
            <person name="Liang C."/>
            <person name="Lipzen A."/>
            <person name="Lutzoni F."/>
            <person name="Magnuson J."/>
            <person name="Mondo S."/>
            <person name="Nolan M."/>
            <person name="Ohm R."/>
            <person name="Pangilinan J."/>
            <person name="Park H.-J."/>
            <person name="Ramirez L."/>
            <person name="Alfaro M."/>
            <person name="Sun H."/>
            <person name="Tritt A."/>
            <person name="Yoshinaga Y."/>
            <person name="Zwiers L.-H."/>
            <person name="Turgeon B."/>
            <person name="Goodwin S."/>
            <person name="Spatafora J."/>
            <person name="Crous P."/>
            <person name="Grigoriev I."/>
        </authorList>
    </citation>
    <scope>NUCLEOTIDE SEQUENCE</scope>
    <source>
        <strain evidence="2">CBS 122368</strain>
    </source>
</reference>
<dbReference type="PANTHER" id="PTHR42791">
    <property type="entry name" value="GNAT FAMILY ACETYLTRANSFERASE"/>
    <property type="match status" value="1"/>
</dbReference>
<dbReference type="GO" id="GO:0016747">
    <property type="term" value="F:acyltransferase activity, transferring groups other than amino-acyl groups"/>
    <property type="evidence" value="ECO:0007669"/>
    <property type="project" value="InterPro"/>
</dbReference>
<dbReference type="InterPro" id="IPR052523">
    <property type="entry name" value="Trichothecene_AcTrans"/>
</dbReference>
<dbReference type="OrthoDB" id="2115692at2759"/>
<dbReference type="InterPro" id="IPR000182">
    <property type="entry name" value="GNAT_dom"/>
</dbReference>
<dbReference type="InterPro" id="IPR016181">
    <property type="entry name" value="Acyl_CoA_acyltransferase"/>
</dbReference>
<dbReference type="SUPFAM" id="SSF55729">
    <property type="entry name" value="Acyl-CoA N-acyltransferases (Nat)"/>
    <property type="match status" value="1"/>
</dbReference>
<dbReference type="Pfam" id="PF00583">
    <property type="entry name" value="Acetyltransf_1"/>
    <property type="match status" value="1"/>
</dbReference>
<dbReference type="Proteomes" id="UP000800094">
    <property type="component" value="Unassembled WGS sequence"/>
</dbReference>
<protein>
    <recommendedName>
        <fullName evidence="1">N-acetyltransferase domain-containing protein</fullName>
    </recommendedName>
</protein>